<reference evidence="7 8" key="1">
    <citation type="journal article" date="2014" name="Genome Announc.">
        <title>Draft genome sequence of the pathogenic fungus Scedosporium apiospermum.</title>
        <authorList>
            <person name="Vandeputte P."/>
            <person name="Ghamrawi S."/>
            <person name="Rechenmann M."/>
            <person name="Iltis A."/>
            <person name="Giraud S."/>
            <person name="Fleury M."/>
            <person name="Thornton C."/>
            <person name="Delhaes L."/>
            <person name="Meyer W."/>
            <person name="Papon N."/>
            <person name="Bouchara J.P."/>
        </authorList>
    </citation>
    <scope>NUCLEOTIDE SEQUENCE [LARGE SCALE GENOMIC DNA]</scope>
    <source>
        <strain evidence="7 8">IHEM 14462</strain>
    </source>
</reference>
<feature type="transmembrane region" description="Helical" evidence="6">
    <location>
        <begin position="533"/>
        <end position="554"/>
    </location>
</feature>
<evidence type="ECO:0000313" key="8">
    <source>
        <dbReference type="Proteomes" id="UP000028545"/>
    </source>
</evidence>
<dbReference type="Pfam" id="PF13520">
    <property type="entry name" value="AA_permease_2"/>
    <property type="match status" value="1"/>
</dbReference>
<evidence type="ECO:0008006" key="9">
    <source>
        <dbReference type="Google" id="ProtNLM"/>
    </source>
</evidence>
<dbReference type="VEuPathDB" id="FungiDB:SAPIO_CDS6238"/>
<feature type="transmembrane region" description="Helical" evidence="6">
    <location>
        <begin position="471"/>
        <end position="491"/>
    </location>
</feature>
<dbReference type="KEGG" id="sapo:SAPIO_CDS6238"/>
<dbReference type="OMA" id="VHVYIEY"/>
<dbReference type="EMBL" id="JOWA01000101">
    <property type="protein sequence ID" value="KEZ42175.1"/>
    <property type="molecule type" value="Genomic_DNA"/>
</dbReference>
<dbReference type="InterPro" id="IPR002293">
    <property type="entry name" value="AA/rel_permease1"/>
</dbReference>
<dbReference type="InterPro" id="IPR050598">
    <property type="entry name" value="AminoAcid_Transporter"/>
</dbReference>
<comment type="subcellular location">
    <subcellularLocation>
        <location evidence="1">Membrane</location>
        <topology evidence="1">Multi-pass membrane protein</topology>
    </subcellularLocation>
</comment>
<evidence type="ECO:0000256" key="1">
    <source>
        <dbReference type="ARBA" id="ARBA00004141"/>
    </source>
</evidence>
<keyword evidence="3 6" id="KW-1133">Transmembrane helix</keyword>
<feature type="transmembrane region" description="Helical" evidence="6">
    <location>
        <begin position="304"/>
        <end position="327"/>
    </location>
</feature>
<dbReference type="RefSeq" id="XP_016641974.1">
    <property type="nucleotide sequence ID" value="XM_016788393.1"/>
</dbReference>
<evidence type="ECO:0000256" key="6">
    <source>
        <dbReference type="SAM" id="Phobius"/>
    </source>
</evidence>
<gene>
    <name evidence="7" type="ORF">SAPIO_CDS6238</name>
</gene>
<keyword evidence="2 6" id="KW-0812">Transmembrane</keyword>
<sequence length="695" mass="76116">MASTDFPPMRPPQRTLFNDIEEEIENPDEIVTAAPAEQFRLGYLDVTCLILNRIIGTGIFNSPNRVVVGTNNTGASLFFWFAGILYGLSGAHVYVEYGLNVPRYVIDGIEQTVPRSGGDLHYLQYVYRKPRYKKDTVLFFACLYGISFICLGNMAGNSISFAVRALQATHPGTAPEDFSPGAVRGIAIAVATATCFIHAISRRGGILLNNVLAIVKVGILLLIIATAIAVAAGGLHDETGAVVPNYIGHNTARDSSFRYISDEASGEANGYAQAFLSIVFAFSGFDQPNYVLGEIKRPRRTFPLGMMTGISIISVLYMAVNICYMVVVPKEAQIQGNVAQQFFQRTFGVLGNSETGERVLNAFLAISSLGNIIVMTYTASRMKQEIAKEGFLPFAKFFAQDRDYSLGRLLRWFQARGWFRSILRHKWFSPEAHSEKTPVGALFLHFLSCMVLIGATSRLRPDDSYNTLSSASAYLFPAFFGFLLALGILILRFGTPPATSTVNTPHHPSVPGTQGSGKRTWTEMTRGSVNPTLSVVCAVIYLLGNAYPIITSWVPPSARFGRSTVAWFVVPTISCGVLGFASLWFLGFLARAKRREHRRHQEFVVERYPEFEYAEGDDGGVVGGGEDGEEVRRKAGGLVLVHETVSLLWKGRDTIELGRMMAEANGHGGGIDKESATAFVNRNPFAGTDFEGMGR</sequence>
<feature type="transmembrane region" description="Helical" evidence="6">
    <location>
        <begin position="182"/>
        <end position="201"/>
    </location>
</feature>
<dbReference type="HOGENOM" id="CLU_013661_1_1_1"/>
<dbReference type="GeneID" id="27725310"/>
<dbReference type="Gene3D" id="1.20.1740.10">
    <property type="entry name" value="Amino acid/polyamine transporter I"/>
    <property type="match status" value="1"/>
</dbReference>
<accession>A0A084G4B3</accession>
<evidence type="ECO:0000256" key="4">
    <source>
        <dbReference type="ARBA" id="ARBA00023136"/>
    </source>
</evidence>
<feature type="transmembrane region" description="Helical" evidence="6">
    <location>
        <begin position="439"/>
        <end position="459"/>
    </location>
</feature>
<proteinExistence type="predicted"/>
<dbReference type="GO" id="GO:0015179">
    <property type="term" value="F:L-amino acid transmembrane transporter activity"/>
    <property type="evidence" value="ECO:0007669"/>
    <property type="project" value="TreeGrafter"/>
</dbReference>
<keyword evidence="4 6" id="KW-0472">Membrane</keyword>
<evidence type="ECO:0000256" key="2">
    <source>
        <dbReference type="ARBA" id="ARBA00022692"/>
    </source>
</evidence>
<feature type="transmembrane region" description="Helical" evidence="6">
    <location>
        <begin position="77"/>
        <end position="95"/>
    </location>
</feature>
<comment type="caution">
    <text evidence="7">The sequence shown here is derived from an EMBL/GenBank/DDBJ whole genome shotgun (WGS) entry which is preliminary data.</text>
</comment>
<dbReference type="PANTHER" id="PTHR11785:SF382">
    <property type="entry name" value="LOW-AFFINITY METHIONINE PERMEASE"/>
    <property type="match status" value="1"/>
</dbReference>
<dbReference type="Proteomes" id="UP000028545">
    <property type="component" value="Unassembled WGS sequence"/>
</dbReference>
<dbReference type="GO" id="GO:0016020">
    <property type="term" value="C:membrane"/>
    <property type="evidence" value="ECO:0007669"/>
    <property type="project" value="UniProtKB-SubCell"/>
</dbReference>
<keyword evidence="8" id="KW-1185">Reference proteome</keyword>
<evidence type="ECO:0000256" key="5">
    <source>
        <dbReference type="SAM" id="MobiDB-lite"/>
    </source>
</evidence>
<dbReference type="OrthoDB" id="5982228at2759"/>
<dbReference type="PANTHER" id="PTHR11785">
    <property type="entry name" value="AMINO ACID TRANSPORTER"/>
    <property type="match status" value="1"/>
</dbReference>
<feature type="transmembrane region" description="Helical" evidence="6">
    <location>
        <begin position="213"/>
        <end position="235"/>
    </location>
</feature>
<feature type="transmembrane region" description="Helical" evidence="6">
    <location>
        <begin position="566"/>
        <end position="590"/>
    </location>
</feature>
<evidence type="ECO:0000256" key="3">
    <source>
        <dbReference type="ARBA" id="ARBA00022989"/>
    </source>
</evidence>
<organism evidence="7 8">
    <name type="scientific">Pseudallescheria apiosperma</name>
    <name type="common">Scedosporium apiospermum</name>
    <dbReference type="NCBI Taxonomy" id="563466"/>
    <lineage>
        <taxon>Eukaryota</taxon>
        <taxon>Fungi</taxon>
        <taxon>Dikarya</taxon>
        <taxon>Ascomycota</taxon>
        <taxon>Pezizomycotina</taxon>
        <taxon>Sordariomycetes</taxon>
        <taxon>Hypocreomycetidae</taxon>
        <taxon>Microascales</taxon>
        <taxon>Microascaceae</taxon>
        <taxon>Scedosporium</taxon>
    </lineage>
</organism>
<feature type="transmembrane region" description="Helical" evidence="6">
    <location>
        <begin position="137"/>
        <end position="162"/>
    </location>
</feature>
<protein>
    <recommendedName>
        <fullName evidence="9">High-affinity methionine permease</fullName>
    </recommendedName>
</protein>
<evidence type="ECO:0000313" key="7">
    <source>
        <dbReference type="EMBL" id="KEZ42175.1"/>
    </source>
</evidence>
<feature type="region of interest" description="Disordered" evidence="5">
    <location>
        <begin position="502"/>
        <end position="522"/>
    </location>
</feature>
<dbReference type="AlphaFoldDB" id="A0A084G4B3"/>
<name>A0A084G4B3_PSEDA</name>